<name>A0A0N5C2D1_STREA</name>
<protein>
    <submittedName>
        <fullName evidence="4">ShKT domain-containing protein</fullName>
    </submittedName>
</protein>
<feature type="domain" description="ShKT" evidence="2">
    <location>
        <begin position="109"/>
        <end position="143"/>
    </location>
</feature>
<proteinExistence type="predicted"/>
<dbReference type="InterPro" id="IPR003582">
    <property type="entry name" value="ShKT_dom"/>
</dbReference>
<keyword evidence="3" id="KW-1185">Reference proteome</keyword>
<sequence>MLVILFLSIYFKLFIFVYPTGNIRCNYNKKDTITNDCLTAIRYGSTYYFCFGSEGLVCAPHPGNSELSCCTNDYTDPIKILEEHMLKLPTSGTPSTELTTDGRTSQSYCYDKMKKCYLYSNLCYKIVYAEIMDRNCKKTCNFC</sequence>
<evidence type="ECO:0000313" key="4">
    <source>
        <dbReference type="WBParaSite" id="SPAL_0001214100.1"/>
    </source>
</evidence>
<feature type="signal peptide" evidence="1">
    <location>
        <begin position="1"/>
        <end position="25"/>
    </location>
</feature>
<dbReference type="Gene3D" id="1.10.10.1940">
    <property type="match status" value="1"/>
</dbReference>
<dbReference type="Proteomes" id="UP000046392">
    <property type="component" value="Unplaced"/>
</dbReference>
<accession>A0A0N5C2D1</accession>
<evidence type="ECO:0000259" key="2">
    <source>
        <dbReference type="Pfam" id="PF01549"/>
    </source>
</evidence>
<organism evidence="3 4">
    <name type="scientific">Strongyloides papillosus</name>
    <name type="common">Intestinal threadworm</name>
    <dbReference type="NCBI Taxonomy" id="174720"/>
    <lineage>
        <taxon>Eukaryota</taxon>
        <taxon>Metazoa</taxon>
        <taxon>Ecdysozoa</taxon>
        <taxon>Nematoda</taxon>
        <taxon>Chromadorea</taxon>
        <taxon>Rhabditida</taxon>
        <taxon>Tylenchina</taxon>
        <taxon>Panagrolaimomorpha</taxon>
        <taxon>Strongyloidoidea</taxon>
        <taxon>Strongyloididae</taxon>
        <taxon>Strongyloides</taxon>
    </lineage>
</organism>
<evidence type="ECO:0000313" key="3">
    <source>
        <dbReference type="Proteomes" id="UP000046392"/>
    </source>
</evidence>
<feature type="chain" id="PRO_5005895238" evidence="1">
    <location>
        <begin position="26"/>
        <end position="143"/>
    </location>
</feature>
<evidence type="ECO:0000256" key="1">
    <source>
        <dbReference type="SAM" id="SignalP"/>
    </source>
</evidence>
<dbReference type="Pfam" id="PF01549">
    <property type="entry name" value="ShK"/>
    <property type="match status" value="1"/>
</dbReference>
<dbReference type="WBParaSite" id="SPAL_0001214100.1">
    <property type="protein sequence ID" value="SPAL_0001214100.1"/>
    <property type="gene ID" value="SPAL_0001214100"/>
</dbReference>
<dbReference type="AlphaFoldDB" id="A0A0N5C2D1"/>
<keyword evidence="1" id="KW-0732">Signal</keyword>
<reference evidence="4" key="1">
    <citation type="submission" date="2017-02" db="UniProtKB">
        <authorList>
            <consortium name="WormBaseParasite"/>
        </authorList>
    </citation>
    <scope>IDENTIFICATION</scope>
</reference>